<gene>
    <name evidence="3" type="ORF">PHMEG_0007278</name>
</gene>
<dbReference type="AlphaFoldDB" id="A0A225WLQ9"/>
<dbReference type="Gene3D" id="1.10.340.70">
    <property type="match status" value="1"/>
</dbReference>
<organism evidence="3 4">
    <name type="scientific">Phytophthora megakarya</name>
    <dbReference type="NCBI Taxonomy" id="4795"/>
    <lineage>
        <taxon>Eukaryota</taxon>
        <taxon>Sar</taxon>
        <taxon>Stramenopiles</taxon>
        <taxon>Oomycota</taxon>
        <taxon>Peronosporomycetes</taxon>
        <taxon>Peronosporales</taxon>
        <taxon>Peronosporaceae</taxon>
        <taxon>Phytophthora</taxon>
    </lineage>
</organism>
<dbReference type="Pfam" id="PF17921">
    <property type="entry name" value="Integrase_H2C2"/>
    <property type="match status" value="1"/>
</dbReference>
<comment type="caution">
    <text evidence="3">The sequence shown here is derived from an EMBL/GenBank/DDBJ whole genome shotgun (WGS) entry which is preliminary data.</text>
</comment>
<dbReference type="Proteomes" id="UP000198211">
    <property type="component" value="Unassembled WGS sequence"/>
</dbReference>
<dbReference type="PANTHER" id="PTHR47266">
    <property type="entry name" value="ENDONUCLEASE-RELATED"/>
    <property type="match status" value="1"/>
</dbReference>
<name>A0A225WLQ9_9STRA</name>
<protein>
    <submittedName>
        <fullName evidence="3">Inositol-3-phosphate synthase</fullName>
    </submittedName>
</protein>
<evidence type="ECO:0000313" key="4">
    <source>
        <dbReference type="Proteomes" id="UP000198211"/>
    </source>
</evidence>
<reference evidence="4" key="1">
    <citation type="submission" date="2017-03" db="EMBL/GenBank/DDBJ databases">
        <title>Phytopthora megakarya and P. palmivora, two closely related causual agents of cacao black pod achieved similar genome size and gene model numbers by different mechanisms.</title>
        <authorList>
            <person name="Ali S."/>
            <person name="Shao J."/>
            <person name="Larry D.J."/>
            <person name="Kronmiller B."/>
            <person name="Shen D."/>
            <person name="Strem M.D."/>
            <person name="Melnick R.L."/>
            <person name="Guiltinan M.J."/>
            <person name="Tyler B.M."/>
            <person name="Meinhardt L.W."/>
            <person name="Bailey B.A."/>
        </authorList>
    </citation>
    <scope>NUCLEOTIDE SEQUENCE [LARGE SCALE GENOMIC DNA]</scope>
    <source>
        <strain evidence="4">zdho120</strain>
    </source>
</reference>
<evidence type="ECO:0000259" key="2">
    <source>
        <dbReference type="Pfam" id="PF17921"/>
    </source>
</evidence>
<dbReference type="InterPro" id="IPR052160">
    <property type="entry name" value="Gypsy_RT_Integrase-like"/>
</dbReference>
<proteinExistence type="predicted"/>
<sequence length="86" mass="9576">MVHESPITDHLGREKTYSSVSRHDWWPKLYKLVKTYLSTCETCQRVKPSLQYSAPLASLSVPSGFHEHGGLPEDSDGNTGVVAFVD</sequence>
<evidence type="ECO:0000313" key="3">
    <source>
        <dbReference type="EMBL" id="OWZ18613.1"/>
    </source>
</evidence>
<evidence type="ECO:0000256" key="1">
    <source>
        <dbReference type="SAM" id="MobiDB-lite"/>
    </source>
</evidence>
<keyword evidence="4" id="KW-1185">Reference proteome</keyword>
<dbReference type="EMBL" id="NBNE01000564">
    <property type="protein sequence ID" value="OWZ18613.1"/>
    <property type="molecule type" value="Genomic_DNA"/>
</dbReference>
<feature type="domain" description="Integrase zinc-binding" evidence="2">
    <location>
        <begin position="2"/>
        <end position="49"/>
    </location>
</feature>
<accession>A0A225WLQ9</accession>
<dbReference type="OrthoDB" id="422540at2759"/>
<feature type="region of interest" description="Disordered" evidence="1">
    <location>
        <begin position="1"/>
        <end position="20"/>
    </location>
</feature>
<dbReference type="InterPro" id="IPR041588">
    <property type="entry name" value="Integrase_H2C2"/>
</dbReference>